<evidence type="ECO:0000256" key="6">
    <source>
        <dbReference type="ARBA" id="ARBA00023004"/>
    </source>
</evidence>
<dbReference type="Pfam" id="PF02310">
    <property type="entry name" value="B12-binding"/>
    <property type="match status" value="1"/>
</dbReference>
<keyword evidence="3" id="KW-0808">Transferase</keyword>
<evidence type="ECO:0000259" key="8">
    <source>
        <dbReference type="PROSITE" id="PS51332"/>
    </source>
</evidence>
<dbReference type="Gene3D" id="3.40.50.280">
    <property type="entry name" value="Cobalamin-binding domain"/>
    <property type="match status" value="1"/>
</dbReference>
<name>A0A845L6G7_HELGE</name>
<feature type="domain" description="B12-binding" evidence="8">
    <location>
        <begin position="38"/>
        <end position="176"/>
    </location>
</feature>
<evidence type="ECO:0000259" key="9">
    <source>
        <dbReference type="PROSITE" id="PS51918"/>
    </source>
</evidence>
<organism evidence="10 11">
    <name type="scientific">Heliomicrobium gestii</name>
    <name type="common">Heliobacterium gestii</name>
    <dbReference type="NCBI Taxonomy" id="2699"/>
    <lineage>
        <taxon>Bacteria</taxon>
        <taxon>Bacillati</taxon>
        <taxon>Bacillota</taxon>
        <taxon>Clostridia</taxon>
        <taxon>Eubacteriales</taxon>
        <taxon>Heliobacteriaceae</taxon>
        <taxon>Heliomicrobium</taxon>
    </lineage>
</organism>
<dbReference type="GO" id="GO:0031419">
    <property type="term" value="F:cobalamin binding"/>
    <property type="evidence" value="ECO:0007669"/>
    <property type="project" value="InterPro"/>
</dbReference>
<dbReference type="InterPro" id="IPR058240">
    <property type="entry name" value="rSAM_sf"/>
</dbReference>
<dbReference type="EMBL" id="WXEX01000001">
    <property type="protein sequence ID" value="MZP41808.1"/>
    <property type="molecule type" value="Genomic_DNA"/>
</dbReference>
<dbReference type="SMART" id="SM00729">
    <property type="entry name" value="Elp3"/>
    <property type="match status" value="1"/>
</dbReference>
<dbReference type="CDD" id="cd02068">
    <property type="entry name" value="radical_SAM_B12_BD"/>
    <property type="match status" value="1"/>
</dbReference>
<dbReference type="PANTHER" id="PTHR43409:SF7">
    <property type="entry name" value="BLL1977 PROTEIN"/>
    <property type="match status" value="1"/>
</dbReference>
<dbReference type="Pfam" id="PF04055">
    <property type="entry name" value="Radical_SAM"/>
    <property type="match status" value="1"/>
</dbReference>
<comment type="cofactor">
    <cofactor evidence="1">
        <name>[4Fe-4S] cluster</name>
        <dbReference type="ChEBI" id="CHEBI:49883"/>
    </cofactor>
</comment>
<dbReference type="InterPro" id="IPR023404">
    <property type="entry name" value="rSAM_horseshoe"/>
</dbReference>
<dbReference type="InterPro" id="IPR051198">
    <property type="entry name" value="BchE-like"/>
</dbReference>
<evidence type="ECO:0000256" key="2">
    <source>
        <dbReference type="ARBA" id="ARBA00022603"/>
    </source>
</evidence>
<keyword evidence="4" id="KW-0949">S-adenosyl-L-methionine</keyword>
<evidence type="ECO:0000256" key="7">
    <source>
        <dbReference type="ARBA" id="ARBA00023014"/>
    </source>
</evidence>
<evidence type="ECO:0000256" key="4">
    <source>
        <dbReference type="ARBA" id="ARBA00022691"/>
    </source>
</evidence>
<dbReference type="SUPFAM" id="SSF102114">
    <property type="entry name" value="Radical SAM enzymes"/>
    <property type="match status" value="1"/>
</dbReference>
<feature type="domain" description="Radical SAM core" evidence="9">
    <location>
        <begin position="216"/>
        <end position="442"/>
    </location>
</feature>
<evidence type="ECO:0000256" key="5">
    <source>
        <dbReference type="ARBA" id="ARBA00022723"/>
    </source>
</evidence>
<evidence type="ECO:0000256" key="1">
    <source>
        <dbReference type="ARBA" id="ARBA00001966"/>
    </source>
</evidence>
<dbReference type="SFLD" id="SFLDG01123">
    <property type="entry name" value="methyltransferase_(Class_B)"/>
    <property type="match status" value="1"/>
</dbReference>
<dbReference type="InterPro" id="IPR007197">
    <property type="entry name" value="rSAM"/>
</dbReference>
<reference evidence="10 11" key="1">
    <citation type="submission" date="2020-01" db="EMBL/GenBank/DDBJ databases">
        <title>Whole genome sequence of Heliobacterium gestii DSM 11169.</title>
        <authorList>
            <person name="Kyndt J.A."/>
            <person name="Meyer T.E."/>
        </authorList>
    </citation>
    <scope>NUCLEOTIDE SEQUENCE [LARGE SCALE GENOMIC DNA]</scope>
    <source>
        <strain evidence="10 11">DSM 11169</strain>
    </source>
</reference>
<evidence type="ECO:0000256" key="3">
    <source>
        <dbReference type="ARBA" id="ARBA00022679"/>
    </source>
</evidence>
<dbReference type="Gene3D" id="3.80.30.20">
    <property type="entry name" value="tm_1862 like domain"/>
    <property type="match status" value="1"/>
</dbReference>
<dbReference type="OrthoDB" id="9801424at2"/>
<dbReference type="Proteomes" id="UP000471031">
    <property type="component" value="Unassembled WGS sequence"/>
</dbReference>
<keyword evidence="5" id="KW-0479">Metal-binding</keyword>
<dbReference type="AlphaFoldDB" id="A0A845L6G7"/>
<dbReference type="PANTHER" id="PTHR43409">
    <property type="entry name" value="ANAEROBIC MAGNESIUM-PROTOPORPHYRIN IX MONOMETHYL ESTER CYCLASE-RELATED"/>
    <property type="match status" value="1"/>
</dbReference>
<keyword evidence="6" id="KW-0408">Iron</keyword>
<keyword evidence="2" id="KW-0489">Methyltransferase</keyword>
<accession>A0A845L6G7</accession>
<sequence>MGDYDIILVQVPLLAKEYSEPEELEFYDKYWGIFGRVVERDMFKVPIYDVKELPLWIAALGATLEQNDMDVRVLDLSPYGGVNVDYEAIRKELETCSSPVFALSSFTNNFSVCVKISKLIKDIFGESATVVVGGAHASNTAELCLMHGSIDIVCRGEGERAIPDIVKCIKNGKPISQVCGISWKKEDGGVVHNPAASTRILPDELPLPAYHLIPQTYRGIISFARIYTSRGCAYNCAYCADTLWSNRKPIHQTLERTLKQVEAMHNLFDIDLFYVGDESFTYNKSYVQDFGSEMIKRNFKWISQTRTDLITPEILNVMKESNCKLIKFGAESANQHLLNKIRKGITVESIRKACYMAKSAGLNVLLYWMVGLPDESRETAENTIQYAENLFNDKLIDLVEYYITTPYPGTDLYANPNKYNIEIIGKDFDEWREDRPSVTNTQYLSRDEIFQIWKQGLSRFAKCMEGLR</sequence>
<dbReference type="PROSITE" id="PS51332">
    <property type="entry name" value="B12_BINDING"/>
    <property type="match status" value="1"/>
</dbReference>
<dbReference type="InterPro" id="IPR006638">
    <property type="entry name" value="Elp3/MiaA/NifB-like_rSAM"/>
</dbReference>
<dbReference type="InterPro" id="IPR034466">
    <property type="entry name" value="Methyltransferase_Class_B"/>
</dbReference>
<protein>
    <submittedName>
        <fullName evidence="10">Radical SAM protein</fullName>
    </submittedName>
</protein>
<proteinExistence type="predicted"/>
<dbReference type="SFLD" id="SFLDS00029">
    <property type="entry name" value="Radical_SAM"/>
    <property type="match status" value="1"/>
</dbReference>
<keyword evidence="11" id="KW-1185">Reference proteome</keyword>
<dbReference type="SFLD" id="SFLDG01082">
    <property type="entry name" value="B12-binding_domain_containing"/>
    <property type="match status" value="1"/>
</dbReference>
<dbReference type="GO" id="GO:0003824">
    <property type="term" value="F:catalytic activity"/>
    <property type="evidence" value="ECO:0007669"/>
    <property type="project" value="InterPro"/>
</dbReference>
<dbReference type="InterPro" id="IPR006158">
    <property type="entry name" value="Cobalamin-bd"/>
</dbReference>
<evidence type="ECO:0000313" key="10">
    <source>
        <dbReference type="EMBL" id="MZP41808.1"/>
    </source>
</evidence>
<dbReference type="RefSeq" id="WP_161260374.1">
    <property type="nucleotide sequence ID" value="NZ_JAFBDC010000001.1"/>
</dbReference>
<evidence type="ECO:0000313" key="11">
    <source>
        <dbReference type="Proteomes" id="UP000471031"/>
    </source>
</evidence>
<dbReference type="PROSITE" id="PS51918">
    <property type="entry name" value="RADICAL_SAM"/>
    <property type="match status" value="1"/>
</dbReference>
<dbReference type="CDD" id="cd01335">
    <property type="entry name" value="Radical_SAM"/>
    <property type="match status" value="1"/>
</dbReference>
<dbReference type="GO" id="GO:0051539">
    <property type="term" value="F:4 iron, 4 sulfur cluster binding"/>
    <property type="evidence" value="ECO:0007669"/>
    <property type="project" value="UniProtKB-KW"/>
</dbReference>
<comment type="caution">
    <text evidence="10">The sequence shown here is derived from an EMBL/GenBank/DDBJ whole genome shotgun (WGS) entry which is preliminary data.</text>
</comment>
<gene>
    <name evidence="10" type="ORF">GTO89_02025</name>
</gene>
<dbReference type="GO" id="GO:0046872">
    <property type="term" value="F:metal ion binding"/>
    <property type="evidence" value="ECO:0007669"/>
    <property type="project" value="UniProtKB-KW"/>
</dbReference>
<keyword evidence="7" id="KW-0411">Iron-sulfur</keyword>